<dbReference type="RefSeq" id="WP_380722945.1">
    <property type="nucleotide sequence ID" value="NZ_JBHTLK010000041.1"/>
</dbReference>
<keyword evidence="3" id="KW-1185">Reference proteome</keyword>
<dbReference type="PANTHER" id="PTHR43441">
    <property type="entry name" value="RIBOSOMAL-PROTEIN-SERINE ACETYLTRANSFERASE"/>
    <property type="match status" value="1"/>
</dbReference>
<evidence type="ECO:0000313" key="2">
    <source>
        <dbReference type="EMBL" id="MFD1147640.1"/>
    </source>
</evidence>
<dbReference type="SUPFAM" id="SSF55729">
    <property type="entry name" value="Acyl-CoA N-acyltransferases (Nat)"/>
    <property type="match status" value="1"/>
</dbReference>
<accession>A0ABW3QS43</accession>
<comment type="caution">
    <text evidence="2">The sequence shown here is derived from an EMBL/GenBank/DDBJ whole genome shotgun (WGS) entry which is preliminary data.</text>
</comment>
<dbReference type="EC" id="2.3.-.-" evidence="2"/>
<dbReference type="Proteomes" id="UP001597168">
    <property type="component" value="Unassembled WGS sequence"/>
</dbReference>
<organism evidence="2 3">
    <name type="scientific">Saccharothrix hoggarensis</name>
    <dbReference type="NCBI Taxonomy" id="913853"/>
    <lineage>
        <taxon>Bacteria</taxon>
        <taxon>Bacillati</taxon>
        <taxon>Actinomycetota</taxon>
        <taxon>Actinomycetes</taxon>
        <taxon>Pseudonocardiales</taxon>
        <taxon>Pseudonocardiaceae</taxon>
        <taxon>Saccharothrix</taxon>
    </lineage>
</organism>
<dbReference type="Pfam" id="PF13302">
    <property type="entry name" value="Acetyltransf_3"/>
    <property type="match status" value="1"/>
</dbReference>
<dbReference type="InterPro" id="IPR000182">
    <property type="entry name" value="GNAT_dom"/>
</dbReference>
<dbReference type="GO" id="GO:0016746">
    <property type="term" value="F:acyltransferase activity"/>
    <property type="evidence" value="ECO:0007669"/>
    <property type="project" value="UniProtKB-KW"/>
</dbReference>
<dbReference type="PANTHER" id="PTHR43441:SF11">
    <property type="entry name" value="RIBOSOMAL-PROTEIN-SERINE ACETYLTRANSFERASE"/>
    <property type="match status" value="1"/>
</dbReference>
<evidence type="ECO:0000259" key="1">
    <source>
        <dbReference type="PROSITE" id="PS51186"/>
    </source>
</evidence>
<dbReference type="EMBL" id="JBHTLK010000041">
    <property type="protein sequence ID" value="MFD1147640.1"/>
    <property type="molecule type" value="Genomic_DNA"/>
</dbReference>
<reference evidence="3" key="1">
    <citation type="journal article" date="2019" name="Int. J. Syst. Evol. Microbiol.">
        <title>The Global Catalogue of Microorganisms (GCM) 10K type strain sequencing project: providing services to taxonomists for standard genome sequencing and annotation.</title>
        <authorList>
            <consortium name="The Broad Institute Genomics Platform"/>
            <consortium name="The Broad Institute Genome Sequencing Center for Infectious Disease"/>
            <person name="Wu L."/>
            <person name="Ma J."/>
        </authorList>
    </citation>
    <scope>NUCLEOTIDE SEQUENCE [LARGE SCALE GENOMIC DNA]</scope>
    <source>
        <strain evidence="3">CCUG 60214</strain>
    </source>
</reference>
<dbReference type="Gene3D" id="3.40.630.30">
    <property type="match status" value="1"/>
</dbReference>
<evidence type="ECO:0000313" key="3">
    <source>
        <dbReference type="Proteomes" id="UP001597168"/>
    </source>
</evidence>
<protein>
    <submittedName>
        <fullName evidence="2">GNAT family N-acetyltransferase</fullName>
        <ecNumber evidence="2">2.3.-.-</ecNumber>
    </submittedName>
</protein>
<dbReference type="PROSITE" id="PS51186">
    <property type="entry name" value="GNAT"/>
    <property type="match status" value="1"/>
</dbReference>
<dbReference type="InterPro" id="IPR016181">
    <property type="entry name" value="Acyl_CoA_acyltransferase"/>
</dbReference>
<dbReference type="InterPro" id="IPR051908">
    <property type="entry name" value="Ribosomal_N-acetyltransferase"/>
</dbReference>
<feature type="domain" description="N-acetyltransferase" evidence="1">
    <location>
        <begin position="16"/>
        <end position="187"/>
    </location>
</feature>
<proteinExistence type="predicted"/>
<sequence>MDHWPLRNLVLRTPRLELRPDDDEGLAELADLALDGVHPPDRMPFGVDWTDAPRDRLGVNTLQFHWGQRAALSPQRWTVNFLVRRDGRVIGTQGLGAVDFPVLREVSSGSWLGLRHQGGGLGTEMRAAVVMFAFDHLGAVAARSSAFNDNLASHAVSRKLGYRPDGTFRQVRRGEPAEQTRLLVTPEWFRRPDWTLEVSGVTACLPMLTGREPAD</sequence>
<keyword evidence="2" id="KW-0012">Acyltransferase</keyword>
<gene>
    <name evidence="2" type="ORF">ACFQ3T_10930</name>
</gene>
<keyword evidence="2" id="KW-0808">Transferase</keyword>
<name>A0ABW3QS43_9PSEU</name>